<dbReference type="AlphaFoldDB" id="A0A8J6L6S2"/>
<keyword evidence="3" id="KW-1185">Reference proteome</keyword>
<proteinExistence type="predicted"/>
<dbReference type="Proteomes" id="UP000719412">
    <property type="component" value="Unassembled WGS sequence"/>
</dbReference>
<evidence type="ECO:0000313" key="2">
    <source>
        <dbReference type="EMBL" id="KAH0812544.1"/>
    </source>
</evidence>
<feature type="region of interest" description="Disordered" evidence="1">
    <location>
        <begin position="1"/>
        <end position="20"/>
    </location>
</feature>
<reference evidence="2" key="2">
    <citation type="submission" date="2021-08" db="EMBL/GenBank/DDBJ databases">
        <authorList>
            <person name="Eriksson T."/>
        </authorList>
    </citation>
    <scope>NUCLEOTIDE SEQUENCE</scope>
    <source>
        <strain evidence="2">Stoneville</strain>
        <tissue evidence="2">Whole head</tissue>
    </source>
</reference>
<protein>
    <submittedName>
        <fullName evidence="2">Uncharacterized protein</fullName>
    </submittedName>
</protein>
<evidence type="ECO:0000256" key="1">
    <source>
        <dbReference type="SAM" id="MobiDB-lite"/>
    </source>
</evidence>
<sequence>MVDQDRVEKTTPPPDRHSSRIKTDSHRLLMVHICTGWTAFIPVMWKSSGGSLSCCRYDIANNKAHYEFACEYSALRKRVVFPSGEMKTSPELELGDSGKSPHEVHLEDYLHCAGVSLDKRVK</sequence>
<gene>
    <name evidence="2" type="ORF">GEV33_010247</name>
</gene>
<evidence type="ECO:0000313" key="3">
    <source>
        <dbReference type="Proteomes" id="UP000719412"/>
    </source>
</evidence>
<organism evidence="2 3">
    <name type="scientific">Tenebrio molitor</name>
    <name type="common">Yellow mealworm beetle</name>
    <dbReference type="NCBI Taxonomy" id="7067"/>
    <lineage>
        <taxon>Eukaryota</taxon>
        <taxon>Metazoa</taxon>
        <taxon>Ecdysozoa</taxon>
        <taxon>Arthropoda</taxon>
        <taxon>Hexapoda</taxon>
        <taxon>Insecta</taxon>
        <taxon>Pterygota</taxon>
        <taxon>Neoptera</taxon>
        <taxon>Endopterygota</taxon>
        <taxon>Coleoptera</taxon>
        <taxon>Polyphaga</taxon>
        <taxon>Cucujiformia</taxon>
        <taxon>Tenebrionidae</taxon>
        <taxon>Tenebrio</taxon>
    </lineage>
</organism>
<reference evidence="2" key="1">
    <citation type="journal article" date="2020" name="J Insects Food Feed">
        <title>The yellow mealworm (Tenebrio molitor) genome: a resource for the emerging insects as food and feed industry.</title>
        <authorList>
            <person name="Eriksson T."/>
            <person name="Andere A."/>
            <person name="Kelstrup H."/>
            <person name="Emery V."/>
            <person name="Picard C."/>
        </authorList>
    </citation>
    <scope>NUCLEOTIDE SEQUENCE</scope>
    <source>
        <strain evidence="2">Stoneville</strain>
        <tissue evidence="2">Whole head</tissue>
    </source>
</reference>
<accession>A0A8J6L6S2</accession>
<name>A0A8J6L6S2_TENMO</name>
<comment type="caution">
    <text evidence="2">The sequence shown here is derived from an EMBL/GenBank/DDBJ whole genome shotgun (WGS) entry which is preliminary data.</text>
</comment>
<dbReference type="EMBL" id="JABDTM020025965">
    <property type="protein sequence ID" value="KAH0812544.1"/>
    <property type="molecule type" value="Genomic_DNA"/>
</dbReference>